<comment type="similarity">
    <text evidence="2 7">Belongs to the peptidase S41B family.</text>
</comment>
<protein>
    <recommendedName>
        <fullName evidence="7">Tricorn protease</fullName>
        <ecNumber evidence="7">3.4.21.-</ecNumber>
    </recommendedName>
</protein>
<dbReference type="GO" id="GO:0005737">
    <property type="term" value="C:cytoplasm"/>
    <property type="evidence" value="ECO:0007669"/>
    <property type="project" value="UniProtKB-SubCell"/>
</dbReference>
<evidence type="ECO:0000256" key="2">
    <source>
        <dbReference type="ARBA" id="ARBA00008524"/>
    </source>
</evidence>
<feature type="binding site" evidence="9">
    <location>
        <begin position="877"/>
        <end position="879"/>
    </location>
    <ligand>
        <name>substrate</name>
    </ligand>
</feature>
<dbReference type="SUPFAM" id="SSF50156">
    <property type="entry name" value="PDZ domain-like"/>
    <property type="match status" value="1"/>
</dbReference>
<feature type="domain" description="Tail specific protease" evidence="11">
    <location>
        <begin position="791"/>
        <end position="995"/>
    </location>
</feature>
<feature type="binding site" evidence="9">
    <location>
        <begin position="954"/>
        <end position="956"/>
    </location>
    <ligand>
        <name>substrate</name>
    </ligand>
</feature>
<dbReference type="GO" id="GO:0008236">
    <property type="term" value="F:serine-type peptidase activity"/>
    <property type="evidence" value="ECO:0007669"/>
    <property type="project" value="UniProtKB-UniRule"/>
</dbReference>
<reference evidence="12" key="1">
    <citation type="journal article" date="2014" name="Int. J. Syst. Evol. Microbiol.">
        <title>Complete genome sequence of Corynebacterium casei LMG S-19264T (=DSM 44701T), isolated from a smear-ripened cheese.</title>
        <authorList>
            <consortium name="US DOE Joint Genome Institute (JGI-PGF)"/>
            <person name="Walter F."/>
            <person name="Albersmeier A."/>
            <person name="Kalinowski J."/>
            <person name="Ruckert C."/>
        </authorList>
    </citation>
    <scope>NUCLEOTIDE SEQUENCE</scope>
    <source>
        <strain evidence="12">JCM 13583</strain>
    </source>
</reference>
<dbReference type="Pfam" id="PF26549">
    <property type="entry name" value="Tricorn_N"/>
    <property type="match status" value="1"/>
</dbReference>
<keyword evidence="6 7" id="KW-0720">Serine protease</keyword>
<evidence type="ECO:0000256" key="3">
    <source>
        <dbReference type="ARBA" id="ARBA00022490"/>
    </source>
</evidence>
<keyword evidence="4 7" id="KW-0645">Protease</keyword>
<dbReference type="InterPro" id="IPR012393">
    <property type="entry name" value="Tricorn_protease"/>
</dbReference>
<dbReference type="AlphaFoldDB" id="A0AA37BQ25"/>
<dbReference type="PIRSF" id="PIRSF036421">
    <property type="entry name" value="Tricorn_protease"/>
    <property type="match status" value="1"/>
</dbReference>
<gene>
    <name evidence="12" type="ORF">GCM10007108_02900</name>
</gene>
<evidence type="ECO:0000256" key="8">
    <source>
        <dbReference type="PIRSR" id="PIRSR036421-1"/>
    </source>
</evidence>
<feature type="region of interest" description="Binds the substrate's C-terminus" evidence="9">
    <location>
        <begin position="93"/>
        <end position="94"/>
    </location>
</feature>
<evidence type="ECO:0000313" key="13">
    <source>
        <dbReference type="Proteomes" id="UP000632195"/>
    </source>
</evidence>
<feature type="active site" description="Charge relay system" evidence="8">
    <location>
        <position position="984"/>
    </location>
</feature>
<dbReference type="CDD" id="cd07562">
    <property type="entry name" value="Peptidase_S41_TRI"/>
    <property type="match status" value="1"/>
</dbReference>
<feature type="active site" description="Nucleophile" evidence="8">
    <location>
        <position position="926"/>
    </location>
</feature>
<evidence type="ECO:0000256" key="5">
    <source>
        <dbReference type="ARBA" id="ARBA00022801"/>
    </source>
</evidence>
<dbReference type="SMART" id="SM00245">
    <property type="entry name" value="TSPc"/>
    <property type="match status" value="1"/>
</dbReference>
<evidence type="ECO:0000259" key="11">
    <source>
        <dbReference type="SMART" id="SM00245"/>
    </source>
</evidence>
<dbReference type="Pfam" id="PF03572">
    <property type="entry name" value="Peptidase_S41"/>
    <property type="match status" value="1"/>
</dbReference>
<organism evidence="12 13">
    <name type="scientific">Thermogymnomonas acidicola</name>
    <dbReference type="NCBI Taxonomy" id="399579"/>
    <lineage>
        <taxon>Archaea</taxon>
        <taxon>Methanobacteriati</taxon>
        <taxon>Thermoplasmatota</taxon>
        <taxon>Thermoplasmata</taxon>
        <taxon>Thermoplasmatales</taxon>
        <taxon>Thermogymnomonas</taxon>
    </lineage>
</organism>
<dbReference type="PANTHER" id="PTHR43253">
    <property type="entry name" value="TRICORN PROTEASE HOMOLOG 2-RELATED"/>
    <property type="match status" value="1"/>
</dbReference>
<keyword evidence="3 7" id="KW-0963">Cytoplasm</keyword>
<reference evidence="12" key="2">
    <citation type="submission" date="2022-09" db="EMBL/GenBank/DDBJ databases">
        <authorList>
            <person name="Sun Q."/>
            <person name="Ohkuma M."/>
        </authorList>
    </citation>
    <scope>NUCLEOTIDE SEQUENCE</scope>
    <source>
        <strain evidence="12">JCM 13583</strain>
    </source>
</reference>
<keyword evidence="5 7" id="KW-0378">Hydrolase</keyword>
<comment type="function">
    <text evidence="7">Degrades oligopeptides.</text>
</comment>
<dbReference type="Pfam" id="PF14684">
    <property type="entry name" value="Tricorn_C1"/>
    <property type="match status" value="1"/>
</dbReference>
<evidence type="ECO:0000256" key="1">
    <source>
        <dbReference type="ARBA" id="ARBA00004496"/>
    </source>
</evidence>
<dbReference type="InterPro" id="IPR015943">
    <property type="entry name" value="WD40/YVTN_repeat-like_dom_sf"/>
</dbReference>
<dbReference type="InterPro" id="IPR036034">
    <property type="entry name" value="PDZ_sf"/>
</dbReference>
<evidence type="ECO:0000256" key="4">
    <source>
        <dbReference type="ARBA" id="ARBA00022670"/>
    </source>
</evidence>
<proteinExistence type="inferred from homology"/>
<dbReference type="SUPFAM" id="SSF52096">
    <property type="entry name" value="ClpP/crotonase"/>
    <property type="match status" value="1"/>
</dbReference>
<evidence type="ECO:0000313" key="12">
    <source>
        <dbReference type="EMBL" id="GGM68243.1"/>
    </source>
</evidence>
<feature type="site" description="Transition state stabilizer; via amide nitrogen" evidence="10">
    <location>
        <position position="927"/>
    </location>
</feature>
<dbReference type="InterPro" id="IPR029045">
    <property type="entry name" value="ClpP/crotonase-like_dom_sf"/>
</dbReference>
<dbReference type="Gene3D" id="2.30.42.10">
    <property type="match status" value="1"/>
</dbReference>
<evidence type="ECO:0000256" key="9">
    <source>
        <dbReference type="PIRSR" id="PIRSR036421-2"/>
    </source>
</evidence>
<evidence type="ECO:0000256" key="6">
    <source>
        <dbReference type="ARBA" id="ARBA00022825"/>
    </source>
</evidence>
<dbReference type="PANTHER" id="PTHR43253:SF1">
    <property type="entry name" value="TRICORN PROTEASE HOMOLOG 2-RELATED"/>
    <property type="match status" value="1"/>
</dbReference>
<dbReference type="GO" id="GO:0006508">
    <property type="term" value="P:proteolysis"/>
    <property type="evidence" value="ECO:0007669"/>
    <property type="project" value="UniProtKB-UniRule"/>
</dbReference>
<dbReference type="EC" id="3.4.21.-" evidence="7"/>
<comment type="subcellular location">
    <subcellularLocation>
        <location evidence="1 7">Cytoplasm</location>
    </subcellularLocation>
</comment>
<dbReference type="Gene3D" id="2.130.10.10">
    <property type="entry name" value="YVTN repeat-like/Quinoprotein amine dehydrogenase"/>
    <property type="match status" value="1"/>
</dbReference>
<dbReference type="EMBL" id="BMNY01000001">
    <property type="protein sequence ID" value="GGM68243.1"/>
    <property type="molecule type" value="Genomic_DNA"/>
</dbReference>
<dbReference type="Pfam" id="PF26550">
    <property type="entry name" value="Tricorn_2nd"/>
    <property type="match status" value="1"/>
</dbReference>
<dbReference type="RefSeq" id="WP_188679701.1">
    <property type="nucleotide sequence ID" value="NZ_BMNY01000001.1"/>
</dbReference>
<dbReference type="Gene3D" id="3.30.750.44">
    <property type="match status" value="1"/>
</dbReference>
<sequence length="1032" mass="115224">MSILQNPDIRGSDIVFVSGGRLFLHNTGRGSTQLLVSIPNALVTSARFSPDGHHVYMRVTEGRSGECADIYRLSLSDGTLRRLTFLSGLSVSRRPFTDVAGFTASGDVVIATETISPFSGTQYLYRLSEHGSLEPMNLGPGHRYFEVGSEVIIGRDTFELPHWKGYRGGTRGKVWKGSEKGGFRKIIDLETHISSPTVMGNRIYFITDLDGSGQIYSTDLDGKDLRRHTDFRDFYPRNLNSDGMSLVFSMGGDIYTMGEDGRPRKVEISGIPGQPEKAVFKARDYLEAYSATSGDILAVVSRGQAMVIDARGRLLRTIKPEGRVRQAAVADGGRVVTVEGTIEGDSIVSYSLVDMKREVLFSSDSNIFEMGVSRDGRYVAIALDDFTLRLIDTGSRNVVTVDRSSVAMITDFSFSDGGDLLAYSLPTKQTSTASYEQASLRVFDIGSSRSYQLTTENGLDYSPSFSQNGNYIVYLSNRSLDPSRDRLILNFGYSLISRPFFAPLRESVRNPSRKFPSGIMPEAGEVAIERALMRSEPMAVQPADYRGVIAVEDGLILLSVPVQGSLSSYYSDGGEKGVIQKFSYSDGSVKDLARDVLDFSISVDRKRLVYRKEGNRLFYLDLDRPEKENEIPLDQIEIYTSLREEFMQMYDEAWKLARDNFWDRGRAIEIAERIYEKYRALAGRCETRSDLSYVITEMQGEFRTSHSYEMGGSFTGGEAKRPGKLACDFVFDGEAYRISKIYVGDPSNENEKSPLLLSSLDPEVGDAVIEIDGVRPGREVSIYEALMGRAGQRVLVTLRKPDGTVKRDFVEVLADDKYIRYRDWVESRRSYVHERTGGRVGYIHIPDMGVRGYNEFFRQYVVEASRDALVIDVRYNGGGFVSQLLLERLALRRLGYDRPRRGTLMPYPTNSVAGPMVAICNEYAGSDGDIFSYSFRALGLGRLVGTRTWGGVVGISPRRKLIDGTVLSQPEYAFWFTDAGFSVENHGVDPDEVVEYPPEDYLAARDPQLDRAIEIALQELGRMEVRLPPQQS</sequence>
<dbReference type="SUPFAM" id="SSF69322">
    <property type="entry name" value="Tricorn protease domain 2"/>
    <property type="match status" value="1"/>
</dbReference>
<evidence type="ECO:0000256" key="10">
    <source>
        <dbReference type="PIRSR" id="PIRSR036421-3"/>
    </source>
</evidence>
<name>A0AA37BQ25_9ARCH</name>
<comment type="caution">
    <text evidence="12">The sequence shown here is derived from an EMBL/GenBank/DDBJ whole genome shotgun (WGS) entry which is preliminary data.</text>
</comment>
<evidence type="ECO:0000256" key="7">
    <source>
        <dbReference type="PIRNR" id="PIRNR036421"/>
    </source>
</evidence>
<keyword evidence="13" id="KW-1185">Reference proteome</keyword>
<dbReference type="Gene3D" id="3.90.226.10">
    <property type="entry name" value="2-enoyl-CoA Hydratase, Chain A, domain 1"/>
    <property type="match status" value="1"/>
</dbReference>
<feature type="active site" description="Charge relay system" evidence="8">
    <location>
        <position position="706"/>
    </location>
</feature>
<dbReference type="InterPro" id="IPR029414">
    <property type="entry name" value="Tricorn_PDZ"/>
</dbReference>
<dbReference type="Pfam" id="PF14685">
    <property type="entry name" value="PDZ_Tricorn"/>
    <property type="match status" value="1"/>
</dbReference>
<dbReference type="InterPro" id="IPR028204">
    <property type="entry name" value="Tricorn_C1"/>
</dbReference>
<dbReference type="Gene3D" id="2.120.10.60">
    <property type="entry name" value="Tricorn protease N-terminal domain"/>
    <property type="match status" value="1"/>
</dbReference>
<dbReference type="InterPro" id="IPR005151">
    <property type="entry name" value="Tail-specific_protease"/>
</dbReference>
<accession>A0AA37BQ25</accession>
<dbReference type="Proteomes" id="UP000632195">
    <property type="component" value="Unassembled WGS sequence"/>
</dbReference>
<dbReference type="SUPFAM" id="SSF69304">
    <property type="entry name" value="Tricorn protease N-terminal domain"/>
    <property type="match status" value="1"/>
</dbReference>